<feature type="non-terminal residue" evidence="1">
    <location>
        <position position="155"/>
    </location>
</feature>
<gene>
    <name evidence="1" type="ORF">MAR_020258</name>
</gene>
<evidence type="ECO:0000313" key="1">
    <source>
        <dbReference type="EMBL" id="WAR04889.1"/>
    </source>
</evidence>
<dbReference type="Gene3D" id="3.60.10.10">
    <property type="entry name" value="Endonuclease/exonuclease/phosphatase"/>
    <property type="match status" value="1"/>
</dbReference>
<dbReference type="EMBL" id="CP111016">
    <property type="protein sequence ID" value="WAR04889.1"/>
    <property type="molecule type" value="Genomic_DNA"/>
</dbReference>
<organism evidence="1 2">
    <name type="scientific">Mya arenaria</name>
    <name type="common">Soft-shell clam</name>
    <dbReference type="NCBI Taxonomy" id="6604"/>
    <lineage>
        <taxon>Eukaryota</taxon>
        <taxon>Metazoa</taxon>
        <taxon>Spiralia</taxon>
        <taxon>Lophotrochozoa</taxon>
        <taxon>Mollusca</taxon>
        <taxon>Bivalvia</taxon>
        <taxon>Autobranchia</taxon>
        <taxon>Heteroconchia</taxon>
        <taxon>Euheterodonta</taxon>
        <taxon>Imparidentia</taxon>
        <taxon>Neoheterodontei</taxon>
        <taxon>Myida</taxon>
        <taxon>Myoidea</taxon>
        <taxon>Myidae</taxon>
        <taxon>Mya</taxon>
    </lineage>
</organism>
<dbReference type="SUPFAM" id="SSF56219">
    <property type="entry name" value="DNase I-like"/>
    <property type="match status" value="1"/>
</dbReference>
<accession>A0ABY7E6S3</accession>
<dbReference type="Proteomes" id="UP001164746">
    <property type="component" value="Chromosome 5"/>
</dbReference>
<evidence type="ECO:0000313" key="2">
    <source>
        <dbReference type="Proteomes" id="UP001164746"/>
    </source>
</evidence>
<name>A0ABY7E6S3_MYAAR</name>
<reference evidence="1" key="1">
    <citation type="submission" date="2022-11" db="EMBL/GenBank/DDBJ databases">
        <title>Centuries of genome instability and evolution in soft-shell clam transmissible cancer (bioRxiv).</title>
        <authorList>
            <person name="Hart S.F.M."/>
            <person name="Yonemitsu M.A."/>
            <person name="Giersch R.M."/>
            <person name="Beal B.F."/>
            <person name="Arriagada G."/>
            <person name="Davis B.W."/>
            <person name="Ostrander E.A."/>
            <person name="Goff S.P."/>
            <person name="Metzger M.J."/>
        </authorList>
    </citation>
    <scope>NUCLEOTIDE SEQUENCE</scope>
    <source>
        <strain evidence="1">MELC-2E11</strain>
        <tissue evidence="1">Siphon/mantle</tissue>
    </source>
</reference>
<protein>
    <submittedName>
        <fullName evidence="1">YTX2-like protein</fullName>
    </submittedName>
</protein>
<dbReference type="InterPro" id="IPR036691">
    <property type="entry name" value="Endo/exonu/phosph_ase_sf"/>
</dbReference>
<keyword evidence="2" id="KW-1185">Reference proteome</keyword>
<sequence length="155" mass="18085">MDYEKNLKRNAVFYKIKDNDYDFALLPETHCSINFEAKIWSSQWNGNAFWNNGDITSKGVAILVNKKLSHVCVEIKSHMITGRFQTIKINVEEDKTFTLLNAPNNTVDRKIFFTEIYRVPKAIPNERHIIWGDFNCTQNVTLDRKTVSIDIKEIQ</sequence>
<proteinExistence type="predicted"/>